<evidence type="ECO:0000259" key="13">
    <source>
        <dbReference type="Pfam" id="PF02670"/>
    </source>
</evidence>
<evidence type="ECO:0000256" key="2">
    <source>
        <dbReference type="ARBA" id="ARBA00005094"/>
    </source>
</evidence>
<dbReference type="InterPro" id="IPR036291">
    <property type="entry name" value="NAD(P)-bd_dom_sf"/>
</dbReference>
<feature type="binding site" evidence="12">
    <location>
        <position position="210"/>
    </location>
    <ligand>
        <name>1-deoxy-D-xylulose 5-phosphate</name>
        <dbReference type="ChEBI" id="CHEBI:57792"/>
    </ligand>
</feature>
<evidence type="ECO:0000256" key="11">
    <source>
        <dbReference type="ARBA" id="ARBA00071224"/>
    </source>
</evidence>
<evidence type="ECO:0000313" key="17">
    <source>
        <dbReference type="Proteomes" id="UP001179121"/>
    </source>
</evidence>
<keyword evidence="6 12" id="KW-0521">NADP</keyword>
<dbReference type="Gene3D" id="3.40.50.720">
    <property type="entry name" value="NAD(P)-binding Rossmann-like Domain"/>
    <property type="match status" value="1"/>
</dbReference>
<dbReference type="GO" id="GO:0051484">
    <property type="term" value="P:isopentenyl diphosphate biosynthetic process, methylerythritol 4-phosphate pathway involved in terpenoid biosynthetic process"/>
    <property type="evidence" value="ECO:0007669"/>
    <property type="project" value="TreeGrafter"/>
</dbReference>
<comment type="caution">
    <text evidence="12">Lacks conserved residue(s) required for the propagation of feature annotation.</text>
</comment>
<comment type="cofactor">
    <cofactor evidence="1">
        <name>Co(2+)</name>
        <dbReference type="ChEBI" id="CHEBI:48828"/>
    </cofactor>
</comment>
<dbReference type="InterPro" id="IPR013644">
    <property type="entry name" value="DXP_reductoisomerase_C"/>
</dbReference>
<keyword evidence="7 12" id="KW-0560">Oxidoreductase</keyword>
<dbReference type="FunFam" id="3.40.50.720:FF:000045">
    <property type="entry name" value="1-deoxy-D-xylulose 5-phosphate reductoisomerase"/>
    <property type="match status" value="1"/>
</dbReference>
<evidence type="ECO:0000256" key="3">
    <source>
        <dbReference type="ARBA" id="ARBA00006825"/>
    </source>
</evidence>
<keyword evidence="9 12" id="KW-0414">Isoprene biosynthesis</keyword>
<keyword evidence="17" id="KW-1185">Reference proteome</keyword>
<dbReference type="NCBIfam" id="TIGR00243">
    <property type="entry name" value="Dxr"/>
    <property type="match status" value="1"/>
</dbReference>
<comment type="function">
    <text evidence="12">Catalyzes the NADPH-dependent rearrangement and reduction of 1-deoxy-D-xylulose-5-phosphate (DXP) to 2-C-methyl-D-erythritol 4-phosphate (MEP).</text>
</comment>
<evidence type="ECO:0000256" key="7">
    <source>
        <dbReference type="ARBA" id="ARBA00023002"/>
    </source>
</evidence>
<evidence type="ECO:0000256" key="10">
    <source>
        <dbReference type="ARBA" id="ARBA00048543"/>
    </source>
</evidence>
<keyword evidence="12" id="KW-0460">Magnesium</keyword>
<feature type="binding site" evidence="12">
    <location>
        <position position="122"/>
    </location>
    <ligand>
        <name>NADPH</name>
        <dbReference type="ChEBI" id="CHEBI:57783"/>
    </ligand>
</feature>
<evidence type="ECO:0000256" key="12">
    <source>
        <dbReference type="HAMAP-Rule" id="MF_00183"/>
    </source>
</evidence>
<feature type="binding site" evidence="12">
    <location>
        <position position="150"/>
    </location>
    <ligand>
        <name>Mn(2+)</name>
        <dbReference type="ChEBI" id="CHEBI:29035"/>
    </ligand>
</feature>
<reference evidence="16" key="1">
    <citation type="submission" date="2022-10" db="EMBL/GenBank/DDBJ databases">
        <authorList>
            <person name="Koch H."/>
        </authorList>
    </citation>
    <scope>NUCLEOTIDE SEQUENCE</scope>
    <source>
        <strain evidence="16">DNF</strain>
    </source>
</reference>
<dbReference type="FunFam" id="1.10.1740.10:FF:000004">
    <property type="entry name" value="1-deoxy-D-xylulose 5-phosphate reductoisomerase"/>
    <property type="match status" value="1"/>
</dbReference>
<comment type="catalytic activity">
    <reaction evidence="10">
        <text>2-C-methyl-D-erythritol 4-phosphate + NADP(+) = 1-deoxy-D-xylulose 5-phosphate + NADPH + H(+)</text>
        <dbReference type="Rhea" id="RHEA:13717"/>
        <dbReference type="ChEBI" id="CHEBI:15378"/>
        <dbReference type="ChEBI" id="CHEBI:57783"/>
        <dbReference type="ChEBI" id="CHEBI:57792"/>
        <dbReference type="ChEBI" id="CHEBI:58262"/>
        <dbReference type="ChEBI" id="CHEBI:58349"/>
        <dbReference type="EC" id="1.1.1.267"/>
    </reaction>
    <physiologicalReaction direction="right-to-left" evidence="10">
        <dbReference type="Rhea" id="RHEA:13719"/>
    </physiologicalReaction>
</comment>
<name>A0AA86MYS7_9BACT</name>
<dbReference type="PIRSF" id="PIRSF006205">
    <property type="entry name" value="Dxp_reductismrs"/>
    <property type="match status" value="1"/>
</dbReference>
<feature type="binding site" evidence="12">
    <location>
        <position position="123"/>
    </location>
    <ligand>
        <name>1-deoxy-D-xylulose 5-phosphate</name>
        <dbReference type="ChEBI" id="CHEBI:57792"/>
    </ligand>
</feature>
<feature type="binding site" evidence="12">
    <location>
        <position position="12"/>
    </location>
    <ligand>
        <name>NADPH</name>
        <dbReference type="ChEBI" id="CHEBI:57783"/>
    </ligand>
</feature>
<dbReference type="RefSeq" id="WP_289268328.1">
    <property type="nucleotide sequence ID" value="NZ_OX365700.1"/>
</dbReference>
<feature type="binding site" evidence="12">
    <location>
        <position position="174"/>
    </location>
    <ligand>
        <name>1-deoxy-D-xylulose 5-phosphate</name>
        <dbReference type="ChEBI" id="CHEBI:57792"/>
    </ligand>
</feature>
<feature type="domain" description="1-deoxy-D-xylulose 5-phosphate reductoisomerase N-terminal" evidence="13">
    <location>
        <begin position="4"/>
        <end position="130"/>
    </location>
</feature>
<comment type="pathway">
    <text evidence="2 12">Isoprenoid biosynthesis; isopentenyl diphosphate biosynthesis via DXP pathway; isopentenyl diphosphate from 1-deoxy-D-xylulose 5-phosphate: step 1/6.</text>
</comment>
<dbReference type="Gene3D" id="1.10.1740.10">
    <property type="match status" value="1"/>
</dbReference>
<dbReference type="GO" id="GO:0030604">
    <property type="term" value="F:1-deoxy-D-xylulose-5-phosphate reductoisomerase activity"/>
    <property type="evidence" value="ECO:0007669"/>
    <property type="project" value="UniProtKB-UniRule"/>
</dbReference>
<proteinExistence type="inferred from homology"/>
<dbReference type="EMBL" id="OX365700">
    <property type="protein sequence ID" value="CAI4031409.1"/>
    <property type="molecule type" value="Genomic_DNA"/>
</dbReference>
<feature type="binding site" evidence="12">
    <location>
        <position position="148"/>
    </location>
    <ligand>
        <name>Mn(2+)</name>
        <dbReference type="ChEBI" id="CHEBI:29035"/>
    </ligand>
</feature>
<dbReference type="InterPro" id="IPR036169">
    <property type="entry name" value="DXPR_C_sf"/>
</dbReference>
<evidence type="ECO:0000256" key="1">
    <source>
        <dbReference type="ARBA" id="ARBA00001941"/>
    </source>
</evidence>
<evidence type="ECO:0000256" key="4">
    <source>
        <dbReference type="ARBA" id="ARBA00012366"/>
    </source>
</evidence>
<dbReference type="SUPFAM" id="SSF55347">
    <property type="entry name" value="Glyceraldehyde-3-phosphate dehydrogenase-like, C-terminal domain"/>
    <property type="match status" value="1"/>
</dbReference>
<dbReference type="HAMAP" id="MF_00183">
    <property type="entry name" value="DXP_reductoisom"/>
    <property type="match status" value="1"/>
</dbReference>
<comment type="similarity">
    <text evidence="3 12">Belongs to the DXR family.</text>
</comment>
<feature type="binding site" evidence="12">
    <location>
        <position position="216"/>
    </location>
    <ligand>
        <name>1-deoxy-D-xylulose 5-phosphate</name>
        <dbReference type="ChEBI" id="CHEBI:57792"/>
    </ligand>
</feature>
<organism evidence="16 17">
    <name type="scientific">Nitrospira tepida</name>
    <dbReference type="NCBI Taxonomy" id="2973512"/>
    <lineage>
        <taxon>Bacteria</taxon>
        <taxon>Pseudomonadati</taxon>
        <taxon>Nitrospirota</taxon>
        <taxon>Nitrospiria</taxon>
        <taxon>Nitrospirales</taxon>
        <taxon>Nitrospiraceae</taxon>
        <taxon>Nitrospira</taxon>
    </lineage>
</organism>
<feature type="binding site" evidence="12">
    <location>
        <position position="149"/>
    </location>
    <ligand>
        <name>1-deoxy-D-xylulose 5-phosphate</name>
        <dbReference type="ChEBI" id="CHEBI:57792"/>
    </ligand>
</feature>
<feature type="binding site" evidence="12">
    <location>
        <position position="38"/>
    </location>
    <ligand>
        <name>NADPH</name>
        <dbReference type="ChEBI" id="CHEBI:57783"/>
    </ligand>
</feature>
<dbReference type="Pfam" id="PF08436">
    <property type="entry name" value="DXP_redisom_C"/>
    <property type="match status" value="1"/>
</dbReference>
<feature type="binding site" evidence="12">
    <location>
        <position position="203"/>
    </location>
    <ligand>
        <name>NADPH</name>
        <dbReference type="ChEBI" id="CHEBI:57783"/>
    </ligand>
</feature>
<feature type="binding site" evidence="12">
    <location>
        <position position="197"/>
    </location>
    <ligand>
        <name>1-deoxy-D-xylulose 5-phosphate</name>
        <dbReference type="ChEBI" id="CHEBI:57792"/>
    </ligand>
</feature>
<feature type="binding site" evidence="12">
    <location>
        <position position="219"/>
    </location>
    <ligand>
        <name>1-deoxy-D-xylulose 5-phosphate</name>
        <dbReference type="ChEBI" id="CHEBI:57792"/>
    </ligand>
</feature>
<dbReference type="GO" id="GO:0070402">
    <property type="term" value="F:NADPH binding"/>
    <property type="evidence" value="ECO:0007669"/>
    <property type="project" value="InterPro"/>
</dbReference>
<dbReference type="InterPro" id="IPR026877">
    <property type="entry name" value="DXPR_C"/>
</dbReference>
<comment type="cofactor">
    <cofactor evidence="12">
        <name>Mg(2+)</name>
        <dbReference type="ChEBI" id="CHEBI:18420"/>
    </cofactor>
    <cofactor evidence="12">
        <name>Mn(2+)</name>
        <dbReference type="ChEBI" id="CHEBI:29035"/>
    </cofactor>
</comment>
<dbReference type="InterPro" id="IPR013512">
    <property type="entry name" value="DXP_reductoisomerase_N"/>
</dbReference>
<dbReference type="Proteomes" id="UP001179121">
    <property type="component" value="Chromosome"/>
</dbReference>
<evidence type="ECO:0000259" key="15">
    <source>
        <dbReference type="Pfam" id="PF13288"/>
    </source>
</evidence>
<dbReference type="NCBIfam" id="NF009114">
    <property type="entry name" value="PRK12464.1"/>
    <property type="match status" value="1"/>
</dbReference>
<accession>A0AA86MYS7</accession>
<dbReference type="KEGG" id="nti:DNFV4_01833"/>
<evidence type="ECO:0000256" key="5">
    <source>
        <dbReference type="ARBA" id="ARBA00022723"/>
    </source>
</evidence>
<evidence type="ECO:0000256" key="8">
    <source>
        <dbReference type="ARBA" id="ARBA00023211"/>
    </source>
</evidence>
<dbReference type="SUPFAM" id="SSF51735">
    <property type="entry name" value="NAD(P)-binding Rossmann-fold domains"/>
    <property type="match status" value="1"/>
</dbReference>
<dbReference type="Pfam" id="PF13288">
    <property type="entry name" value="DXPR_C"/>
    <property type="match status" value="1"/>
</dbReference>
<dbReference type="GO" id="GO:0030145">
    <property type="term" value="F:manganese ion binding"/>
    <property type="evidence" value="ECO:0007669"/>
    <property type="project" value="TreeGrafter"/>
</dbReference>
<dbReference type="InterPro" id="IPR003821">
    <property type="entry name" value="DXP_reductoisomerase"/>
</dbReference>
<keyword evidence="5 12" id="KW-0479">Metal-binding</keyword>
<dbReference type="SUPFAM" id="SSF69055">
    <property type="entry name" value="1-deoxy-D-xylulose-5-phosphate reductoisomerase, C-terminal domain"/>
    <property type="match status" value="1"/>
</dbReference>
<keyword evidence="8 12" id="KW-0464">Manganese</keyword>
<feature type="domain" description="DXP reductoisomerase C-terminal" evidence="15">
    <location>
        <begin position="259"/>
        <end position="375"/>
    </location>
</feature>
<feature type="binding site" evidence="12">
    <location>
        <position position="219"/>
    </location>
    <ligand>
        <name>Mn(2+)</name>
        <dbReference type="ChEBI" id="CHEBI:29035"/>
    </ligand>
</feature>
<feature type="binding site" evidence="12">
    <location>
        <position position="11"/>
    </location>
    <ligand>
        <name>NADPH</name>
        <dbReference type="ChEBI" id="CHEBI:57783"/>
    </ligand>
</feature>
<dbReference type="Pfam" id="PF02670">
    <property type="entry name" value="DXP_reductoisom"/>
    <property type="match status" value="1"/>
</dbReference>
<feature type="binding site" evidence="12">
    <location>
        <position position="215"/>
    </location>
    <ligand>
        <name>1-deoxy-D-xylulose 5-phosphate</name>
        <dbReference type="ChEBI" id="CHEBI:57792"/>
    </ligand>
</feature>
<feature type="binding site" evidence="12">
    <location>
        <position position="13"/>
    </location>
    <ligand>
        <name>NADPH</name>
        <dbReference type="ChEBI" id="CHEBI:57783"/>
    </ligand>
</feature>
<dbReference type="EC" id="1.1.1.267" evidence="4 12"/>
<evidence type="ECO:0000256" key="9">
    <source>
        <dbReference type="ARBA" id="ARBA00023229"/>
    </source>
</evidence>
<sequence>MKEIVLLGSTGSIGTNTLDIVDRFPDEFRVVGLTAGSNDEKLEEQIRRFRPSLVAMADPAAAARLRDRCRDLTVKILSGPEGVAEVARVPGPALAISAIVGAAGLLPTLSAIRTGKHVALANKEPMVMAGQLMREEAQARGVRILPVDSEHSAIFQSLEGHRREDVRKIVLTASGGPLWEMSPADMQDVKPERALKHPNWKMGAKITIDSATLMNKGLEVIEARWLFDIPASQIEVLVHRESIIHSLVEYSDRSIIAQLGLPDMRTPISYAMKYPERLVLDLPSLDLADIGKLTFHRPDHDRFPCLRLGYDSLAAGGTMPATLNAANEVAVEAFLNGGIRFGEIAEIIRATMESHTRRELECLENALEADRWAREKALSLVTALAR</sequence>
<feature type="domain" description="1-deoxy-D-xylulose 5-phosphate reductoisomerase C-terminal" evidence="14">
    <location>
        <begin position="144"/>
        <end position="227"/>
    </location>
</feature>
<protein>
    <recommendedName>
        <fullName evidence="11 12">1-deoxy-D-xylulose 5-phosphate reductoisomerase</fullName>
        <shortName evidence="12">DXP reductoisomerase</shortName>
        <ecNumber evidence="4 12">1.1.1.267</ecNumber>
    </recommendedName>
    <alternativeName>
        <fullName evidence="12">1-deoxyxylulose-5-phosphate reductoisomerase</fullName>
    </alternativeName>
    <alternativeName>
        <fullName evidence="12">2-C-methyl-D-erythritol 4-phosphate synthase</fullName>
    </alternativeName>
</protein>
<dbReference type="AlphaFoldDB" id="A0AA86MYS7"/>
<feature type="binding site" evidence="12">
    <location>
        <position position="10"/>
    </location>
    <ligand>
        <name>NADPH</name>
        <dbReference type="ChEBI" id="CHEBI:57783"/>
    </ligand>
</feature>
<evidence type="ECO:0000256" key="6">
    <source>
        <dbReference type="ARBA" id="ARBA00022857"/>
    </source>
</evidence>
<feature type="binding site" evidence="12">
    <location>
        <position position="36"/>
    </location>
    <ligand>
        <name>NADPH</name>
        <dbReference type="ChEBI" id="CHEBI:57783"/>
    </ligand>
</feature>
<feature type="binding site" evidence="12">
    <location>
        <position position="150"/>
    </location>
    <ligand>
        <name>1-deoxy-D-xylulose 5-phosphate</name>
        <dbReference type="ChEBI" id="CHEBI:57792"/>
    </ligand>
</feature>
<feature type="binding site" evidence="12">
    <location>
        <position position="124"/>
    </location>
    <ligand>
        <name>NADPH</name>
        <dbReference type="ChEBI" id="CHEBI:57783"/>
    </ligand>
</feature>
<evidence type="ECO:0000259" key="14">
    <source>
        <dbReference type="Pfam" id="PF08436"/>
    </source>
</evidence>
<dbReference type="PANTHER" id="PTHR30525:SF0">
    <property type="entry name" value="1-DEOXY-D-XYLULOSE 5-PHOSPHATE REDUCTOISOMERASE, CHLOROPLASTIC"/>
    <property type="match status" value="1"/>
</dbReference>
<gene>
    <name evidence="12" type="primary">dxr</name>
    <name evidence="16" type="ORF">DNFV4_01833</name>
</gene>
<dbReference type="PANTHER" id="PTHR30525">
    <property type="entry name" value="1-DEOXY-D-XYLULOSE 5-PHOSPHATE REDUCTOISOMERASE"/>
    <property type="match status" value="1"/>
</dbReference>
<evidence type="ECO:0000313" key="16">
    <source>
        <dbReference type="EMBL" id="CAI4031409.1"/>
    </source>
</evidence>